<dbReference type="InterPro" id="IPR053536">
    <property type="entry name" value="Lasso_peptide_isopeptidase"/>
</dbReference>
<dbReference type="InterPro" id="IPR011042">
    <property type="entry name" value="6-blade_b-propeller_TolB-like"/>
</dbReference>
<evidence type="ECO:0000256" key="1">
    <source>
        <dbReference type="SAM" id="MobiDB-lite"/>
    </source>
</evidence>
<protein>
    <submittedName>
        <fullName evidence="4">Atxe2 family lasso peptide isopeptidase</fullName>
    </submittedName>
</protein>
<evidence type="ECO:0000256" key="2">
    <source>
        <dbReference type="SAM" id="SignalP"/>
    </source>
</evidence>
<feature type="compositionally biased region" description="Low complexity" evidence="1">
    <location>
        <begin position="728"/>
        <end position="738"/>
    </location>
</feature>
<feature type="signal peptide" evidence="2">
    <location>
        <begin position="1"/>
        <end position="25"/>
    </location>
</feature>
<feature type="region of interest" description="Disordered" evidence="1">
    <location>
        <begin position="704"/>
        <end position="738"/>
    </location>
</feature>
<dbReference type="Pfam" id="PF00326">
    <property type="entry name" value="Peptidase_S9"/>
    <property type="match status" value="1"/>
</dbReference>
<dbReference type="SUPFAM" id="SSF53474">
    <property type="entry name" value="alpha/beta-Hydrolases"/>
    <property type="match status" value="1"/>
</dbReference>
<dbReference type="EMBL" id="CP060035">
    <property type="protein sequence ID" value="QOT72269.1"/>
    <property type="molecule type" value="Genomic_DNA"/>
</dbReference>
<accession>A0A7M2GJZ2</accession>
<name>A0A7M2GJZ2_SPHSA</name>
<dbReference type="InterPro" id="IPR001375">
    <property type="entry name" value="Peptidase_S9_cat"/>
</dbReference>
<dbReference type="Pfam" id="PF07676">
    <property type="entry name" value="PD40"/>
    <property type="match status" value="1"/>
</dbReference>
<dbReference type="SUPFAM" id="SSF82171">
    <property type="entry name" value="DPP6 N-terminal domain-like"/>
    <property type="match status" value="1"/>
</dbReference>
<sequence length="738" mass="81342">MRHLLRALAPTFVALFAMIGPEGWAAAAETGCQNLAPSSSPGPDVASRAIEAMDLVRLRDVGWPASVALEGPSAVAVSPDGRKAAFQIRRADPDANSYCMGMFVVEIGAPARLIEVDAGGELIRQTLDRTGITAFPTGVPKVITPHWSPDGLWIAFLKRERGATQIWRARSDGSTSEALTTSDVDIEDLAWSADGRAIIFASKPKLQEGWRAIDSEARSGFLFDDRFVPKASSRPFPYAPSPLAFFTLDMRSRAVRPAMPSERALLDPASDAGRPQDALLFATSRGSKAWTRRRDPDQYIPTTQLRAITATGKMIDCTAEICTHIVGLWWTPDGRALRFFRQEGWGLSQLALYDWTPGHGMPHRAFRTDDLLADCHPTGRDLLCLHESSGQPRRLVRVSENGQIRPVLDFNPEFREIRLGRIERLTWRNDRGIETFGDLVLPPDHRPGQRHPLIIVQYDSRGFLRGGTGDEYPIQLFAAHGFAVLSFERPREIGLLSPSRDGDELERNNMKDWADLRSVLSSLEQGVHLLVTRGVVDPERIGITGLSDGTRTTQYALLHSTLFAAASVSSSFEEPGTLIPLAGSGAERNYVGSGYPARGDENEPFWACYSIARNASRIRAPILMQLAEDEYLGSLETAAALRQHHVPYALYVFPGEHHIKWQPVHRFAVYERNLAWFEYWLQGGDHVVPEAAEWLDLPALSSERTAASGPDSRPSAGAAPIDQCRTQASASASASSRR</sequence>
<dbReference type="Gene3D" id="3.40.50.1820">
    <property type="entry name" value="alpha/beta hydrolase"/>
    <property type="match status" value="1"/>
</dbReference>
<dbReference type="Proteomes" id="UP000593663">
    <property type="component" value="Chromosome 1"/>
</dbReference>
<dbReference type="NCBIfam" id="NF033523">
    <property type="entry name" value="lasso_peptidase"/>
    <property type="match status" value="1"/>
</dbReference>
<organism evidence="4 5">
    <name type="scientific">Sphingobium fuliginis (strain ATCC 27551)</name>
    <dbReference type="NCBI Taxonomy" id="336203"/>
    <lineage>
        <taxon>Bacteria</taxon>
        <taxon>Pseudomonadati</taxon>
        <taxon>Pseudomonadota</taxon>
        <taxon>Alphaproteobacteria</taxon>
        <taxon>Sphingomonadales</taxon>
        <taxon>Sphingomonadaceae</taxon>
        <taxon>Sphingobium</taxon>
    </lineage>
</organism>
<proteinExistence type="predicted"/>
<reference evidence="5" key="1">
    <citation type="submission" date="2020-08" db="EMBL/GenBank/DDBJ databases">
        <title>Complete genome sequence of Sphingobium barthaii strain KK22, a high-molecular-weight polycyclic aromatic hydrocarbon-degrading soil bacterium.</title>
        <authorList>
            <person name="Mori J.F."/>
            <person name="Kanaly R.A."/>
        </authorList>
    </citation>
    <scope>NUCLEOTIDE SEQUENCE [LARGE SCALE GENOMIC DNA]</scope>
    <source>
        <strain evidence="5">KK22</strain>
    </source>
</reference>
<dbReference type="InterPro" id="IPR011659">
    <property type="entry name" value="WD40"/>
</dbReference>
<dbReference type="GO" id="GO:0008236">
    <property type="term" value="F:serine-type peptidase activity"/>
    <property type="evidence" value="ECO:0007669"/>
    <property type="project" value="InterPro"/>
</dbReference>
<evidence type="ECO:0000259" key="3">
    <source>
        <dbReference type="Pfam" id="PF00326"/>
    </source>
</evidence>
<evidence type="ECO:0000313" key="4">
    <source>
        <dbReference type="EMBL" id="QOT72269.1"/>
    </source>
</evidence>
<keyword evidence="2" id="KW-0732">Signal</keyword>
<dbReference type="GO" id="GO:0006508">
    <property type="term" value="P:proteolysis"/>
    <property type="evidence" value="ECO:0007669"/>
    <property type="project" value="InterPro"/>
</dbReference>
<dbReference type="Gene3D" id="2.120.10.30">
    <property type="entry name" value="TolB, C-terminal domain"/>
    <property type="match status" value="1"/>
</dbReference>
<evidence type="ECO:0000313" key="5">
    <source>
        <dbReference type="Proteomes" id="UP000593663"/>
    </source>
</evidence>
<dbReference type="KEGG" id="sbar:H5V43_03735"/>
<dbReference type="InterPro" id="IPR029058">
    <property type="entry name" value="AB_hydrolase_fold"/>
</dbReference>
<feature type="chain" id="PRO_5032555408" evidence="2">
    <location>
        <begin position="26"/>
        <end position="738"/>
    </location>
</feature>
<feature type="domain" description="Peptidase S9 prolyl oligopeptidase catalytic" evidence="3">
    <location>
        <begin position="524"/>
        <end position="682"/>
    </location>
</feature>
<gene>
    <name evidence="4" type="ORF">H5V43_03735</name>
</gene>
<dbReference type="AlphaFoldDB" id="A0A7M2GJZ2"/>